<reference evidence="11" key="1">
    <citation type="journal article" date="2021" name="Nat. Commun.">
        <title>Genomic analyses provide insights into spinach domestication and the genetic basis of agronomic traits.</title>
        <authorList>
            <person name="Cai X."/>
            <person name="Sun X."/>
            <person name="Xu C."/>
            <person name="Sun H."/>
            <person name="Wang X."/>
            <person name="Ge C."/>
            <person name="Zhang Z."/>
            <person name="Wang Q."/>
            <person name="Fei Z."/>
            <person name="Jiao C."/>
            <person name="Wang Q."/>
        </authorList>
    </citation>
    <scope>NUCLEOTIDE SEQUENCE [LARGE SCALE GENOMIC DNA]</scope>
    <source>
        <strain evidence="11">cv. Varoflay</strain>
    </source>
</reference>
<feature type="domain" description="PB1" evidence="10">
    <location>
        <begin position="185"/>
        <end position="266"/>
    </location>
</feature>
<dbReference type="PROSITE" id="PS51745">
    <property type="entry name" value="PB1"/>
    <property type="match status" value="1"/>
</dbReference>
<dbReference type="GeneID" id="110792263"/>
<gene>
    <name evidence="12" type="primary">LOC110792263</name>
</gene>
<dbReference type="OrthoDB" id="778717at2759"/>
<comment type="subunit">
    <text evidence="8">Homodimers and heterodimers.</text>
</comment>
<evidence type="ECO:0000256" key="7">
    <source>
        <dbReference type="ARBA" id="ARBA00023294"/>
    </source>
</evidence>
<evidence type="ECO:0000256" key="8">
    <source>
        <dbReference type="RuleBase" id="RU004549"/>
    </source>
</evidence>
<dbReference type="GO" id="GO:0009734">
    <property type="term" value="P:auxin-activated signaling pathway"/>
    <property type="evidence" value="ECO:0007669"/>
    <property type="project" value="UniProtKB-UniRule"/>
</dbReference>
<dbReference type="PANTHER" id="PTHR31734:SF44">
    <property type="entry name" value="AUXIN-RESPONSIVE PROTEIN"/>
    <property type="match status" value="1"/>
</dbReference>
<evidence type="ECO:0000256" key="6">
    <source>
        <dbReference type="ARBA" id="ARBA00023242"/>
    </source>
</evidence>
<dbReference type="InterPro" id="IPR053793">
    <property type="entry name" value="PB1-like"/>
</dbReference>
<keyword evidence="4 8" id="KW-0805">Transcription regulation</keyword>
<comment type="function">
    <text evidence="8">Aux/IAA proteins are short-lived transcriptional factors that function as repressors of early auxin response genes at low auxin concentrations.</text>
</comment>
<keyword evidence="11" id="KW-1185">Reference proteome</keyword>
<keyword evidence="5 8" id="KW-0804">Transcription</keyword>
<evidence type="ECO:0000256" key="9">
    <source>
        <dbReference type="SAM" id="MobiDB-lite"/>
    </source>
</evidence>
<reference evidence="12" key="2">
    <citation type="submission" date="2025-08" db="UniProtKB">
        <authorList>
            <consortium name="RefSeq"/>
        </authorList>
    </citation>
    <scope>IDENTIFICATION</scope>
    <source>
        <tissue evidence="12">Leaf</tissue>
    </source>
</reference>
<dbReference type="InterPro" id="IPR033389">
    <property type="entry name" value="AUX/IAA_dom"/>
</dbReference>
<dbReference type="GO" id="GO:0006355">
    <property type="term" value="P:regulation of DNA-templated transcription"/>
    <property type="evidence" value="ECO:0007669"/>
    <property type="project" value="InterPro"/>
</dbReference>
<evidence type="ECO:0000259" key="10">
    <source>
        <dbReference type="PROSITE" id="PS51745"/>
    </source>
</evidence>
<keyword evidence="3 8" id="KW-0678">Repressor</keyword>
<evidence type="ECO:0000256" key="1">
    <source>
        <dbReference type="ARBA" id="ARBA00004123"/>
    </source>
</evidence>
<name>A0A9R0IQK9_SPIOL</name>
<comment type="similarity">
    <text evidence="2 8">Belongs to the Aux/IAA family.</text>
</comment>
<dbReference type="InterPro" id="IPR003311">
    <property type="entry name" value="AUX_IAA"/>
</dbReference>
<evidence type="ECO:0000313" key="12">
    <source>
        <dbReference type="RefSeq" id="XP_021852770.1"/>
    </source>
</evidence>
<comment type="subcellular location">
    <subcellularLocation>
        <location evidence="1 8">Nucleus</location>
    </subcellularLocation>
</comment>
<sequence>MELELGLTLSNVPPKIPILEELDLISYVNCKGKQVYEEDYNNSSSQSSVNGDDYDYGEEDKNEEISDGFFNLMKNKKRGFDEVKEMESFVVSMPKTLSLLLWDKHPNEEDDHHQPPKRLCNSSSFTINKNEGDGIVGWPPIKAYRKKLNDAYHHHHQQQQQQQCRRGGNFPAMENSGRGGGGSRSKFIKVQMEGFFIIRKIDLKLYHSYEALVGSLLTMFGKGDDSMDDYKLTYQDGDGDWLLARDVPWRTFIESVQRLRIRRKDH</sequence>
<proteinExistence type="inferred from homology"/>
<dbReference type="PANTHER" id="PTHR31734">
    <property type="entry name" value="AUXIN-RESPONSIVE PROTEIN IAA17"/>
    <property type="match status" value="1"/>
</dbReference>
<accession>A0A9R0IQK9</accession>
<dbReference type="RefSeq" id="XP_021852770.1">
    <property type="nucleotide sequence ID" value="XM_021997078.2"/>
</dbReference>
<keyword evidence="7 8" id="KW-0927">Auxin signaling pathway</keyword>
<evidence type="ECO:0000256" key="4">
    <source>
        <dbReference type="ARBA" id="ARBA00023015"/>
    </source>
</evidence>
<protein>
    <recommendedName>
        <fullName evidence="8">Auxin-responsive protein</fullName>
    </recommendedName>
</protein>
<evidence type="ECO:0000256" key="5">
    <source>
        <dbReference type="ARBA" id="ARBA00023163"/>
    </source>
</evidence>
<evidence type="ECO:0000256" key="2">
    <source>
        <dbReference type="ARBA" id="ARBA00006728"/>
    </source>
</evidence>
<feature type="region of interest" description="Disordered" evidence="9">
    <location>
        <begin position="154"/>
        <end position="183"/>
    </location>
</feature>
<organism evidence="11 12">
    <name type="scientific">Spinacia oleracea</name>
    <name type="common">Spinach</name>
    <dbReference type="NCBI Taxonomy" id="3562"/>
    <lineage>
        <taxon>Eukaryota</taxon>
        <taxon>Viridiplantae</taxon>
        <taxon>Streptophyta</taxon>
        <taxon>Embryophyta</taxon>
        <taxon>Tracheophyta</taxon>
        <taxon>Spermatophyta</taxon>
        <taxon>Magnoliopsida</taxon>
        <taxon>eudicotyledons</taxon>
        <taxon>Gunneridae</taxon>
        <taxon>Pentapetalae</taxon>
        <taxon>Caryophyllales</taxon>
        <taxon>Chenopodiaceae</taxon>
        <taxon>Chenopodioideae</taxon>
        <taxon>Anserineae</taxon>
        <taxon>Spinacia</taxon>
    </lineage>
</organism>
<dbReference type="Pfam" id="PF02309">
    <property type="entry name" value="AUX_IAA"/>
    <property type="match status" value="2"/>
</dbReference>
<dbReference type="KEGG" id="soe:110792263"/>
<dbReference type="Proteomes" id="UP000813463">
    <property type="component" value="Chromosome 2"/>
</dbReference>
<keyword evidence="6 8" id="KW-0539">Nucleus</keyword>
<feature type="region of interest" description="Disordered" evidence="9">
    <location>
        <begin position="39"/>
        <end position="60"/>
    </location>
</feature>
<evidence type="ECO:0000256" key="3">
    <source>
        <dbReference type="ARBA" id="ARBA00022491"/>
    </source>
</evidence>
<evidence type="ECO:0000313" key="11">
    <source>
        <dbReference type="Proteomes" id="UP000813463"/>
    </source>
</evidence>
<feature type="compositionally biased region" description="Polar residues" evidence="9">
    <location>
        <begin position="41"/>
        <end position="50"/>
    </location>
</feature>
<dbReference type="Gene3D" id="3.10.20.90">
    <property type="entry name" value="Phosphatidylinositol 3-kinase Catalytic Subunit, Chain A, domain 1"/>
    <property type="match status" value="1"/>
</dbReference>
<dbReference type="AlphaFoldDB" id="A0A9R0IQK9"/>
<dbReference type="SUPFAM" id="SSF54277">
    <property type="entry name" value="CAD &amp; PB1 domains"/>
    <property type="match status" value="1"/>
</dbReference>
<dbReference type="GO" id="GO:0005634">
    <property type="term" value="C:nucleus"/>
    <property type="evidence" value="ECO:0007669"/>
    <property type="project" value="UniProtKB-SubCell"/>
</dbReference>